<dbReference type="InterPro" id="IPR013766">
    <property type="entry name" value="Thioredoxin_domain"/>
</dbReference>
<dbReference type="PANTHER" id="PTHR13871:SF96">
    <property type="entry name" value="THIOREDOXIN DOMAIN-CONTAINING PROTEIN"/>
    <property type="match status" value="1"/>
</dbReference>
<name>A0A067CRY4_SAPPC</name>
<dbReference type="InterPro" id="IPR052259">
    <property type="entry name" value="Nucleoredoxin-like"/>
</dbReference>
<dbReference type="SUPFAM" id="SSF52833">
    <property type="entry name" value="Thioredoxin-like"/>
    <property type="match status" value="1"/>
</dbReference>
<organism evidence="9 10">
    <name type="scientific">Saprolegnia parasitica (strain CBS 223.65)</name>
    <dbReference type="NCBI Taxonomy" id="695850"/>
    <lineage>
        <taxon>Eukaryota</taxon>
        <taxon>Sar</taxon>
        <taxon>Stramenopiles</taxon>
        <taxon>Oomycota</taxon>
        <taxon>Saprolegniomycetes</taxon>
        <taxon>Saprolegniales</taxon>
        <taxon>Saprolegniaceae</taxon>
        <taxon>Saprolegnia</taxon>
    </lineage>
</organism>
<evidence type="ECO:0000256" key="5">
    <source>
        <dbReference type="ARBA" id="ARBA00025782"/>
    </source>
</evidence>
<proteinExistence type="inferred from homology"/>
<protein>
    <recommendedName>
        <fullName evidence="1">protein-disulfide reductase</fullName>
        <ecNumber evidence="1">1.8.1.8</ecNumber>
    </recommendedName>
</protein>
<gene>
    <name evidence="9" type="ORF">SPRG_03232</name>
</gene>
<dbReference type="InterPro" id="IPR036249">
    <property type="entry name" value="Thioredoxin-like_sf"/>
</dbReference>
<dbReference type="Proteomes" id="UP000030745">
    <property type="component" value="Unassembled WGS sequence"/>
</dbReference>
<keyword evidence="3" id="KW-0560">Oxidoreductase</keyword>
<keyword evidence="2" id="KW-0677">Repeat</keyword>
<keyword evidence="4" id="KW-0520">NAD</keyword>
<dbReference type="PANTHER" id="PTHR13871">
    <property type="entry name" value="THIOREDOXIN"/>
    <property type="match status" value="1"/>
</dbReference>
<dbReference type="InterPro" id="IPR012336">
    <property type="entry name" value="Thioredoxin-like_fold"/>
</dbReference>
<accession>A0A067CRY4</accession>
<comment type="similarity">
    <text evidence="5">Belongs to the nucleoredoxin family.</text>
</comment>
<sequence>MSSPFEALFGAEVQTKTGLKPTAEAFAGKTIVGIYFSAHWCPPCRGFTPVLSETYAEIVGDDHKEFELIFVSSDRDESGFNEYYNDMPFLALPYANRAQKDVLAKTFDVRGIPTLVFLNAAGDVITKDGRSVVMNAHGDVSAVLAALAKYGLCGGQTDVKSPRMGRHKPSSYMRRLALVEGAGVTVVVFGHGVLPAGVGLGVLPAGVTEVGQGVSVDATGDVEGAGVTVVVVGYGECFQRASD</sequence>
<dbReference type="EMBL" id="KK583196">
    <property type="protein sequence ID" value="KDO32015.1"/>
    <property type="molecule type" value="Genomic_DNA"/>
</dbReference>
<keyword evidence="10" id="KW-1185">Reference proteome</keyword>
<comment type="catalytic activity">
    <reaction evidence="7">
        <text>[protein]-dithiol + NADP(+) = [protein]-disulfide + NADPH + H(+)</text>
        <dbReference type="Rhea" id="RHEA:18753"/>
        <dbReference type="Rhea" id="RHEA-COMP:10593"/>
        <dbReference type="Rhea" id="RHEA-COMP:10594"/>
        <dbReference type="ChEBI" id="CHEBI:15378"/>
        <dbReference type="ChEBI" id="CHEBI:29950"/>
        <dbReference type="ChEBI" id="CHEBI:50058"/>
        <dbReference type="ChEBI" id="CHEBI:57783"/>
        <dbReference type="ChEBI" id="CHEBI:58349"/>
        <dbReference type="EC" id="1.8.1.8"/>
    </reaction>
</comment>
<dbReference type="Pfam" id="PF13905">
    <property type="entry name" value="Thioredoxin_8"/>
    <property type="match status" value="1"/>
</dbReference>
<dbReference type="CDD" id="cd02964">
    <property type="entry name" value="TryX_like_family"/>
    <property type="match status" value="1"/>
</dbReference>
<evidence type="ECO:0000256" key="1">
    <source>
        <dbReference type="ARBA" id="ARBA00012612"/>
    </source>
</evidence>
<dbReference type="KEGG" id="spar:SPRG_03232"/>
<evidence type="ECO:0000259" key="8">
    <source>
        <dbReference type="PROSITE" id="PS51352"/>
    </source>
</evidence>
<dbReference type="GeneID" id="24125752"/>
<evidence type="ECO:0000256" key="3">
    <source>
        <dbReference type="ARBA" id="ARBA00023002"/>
    </source>
</evidence>
<dbReference type="VEuPathDB" id="FungiDB:SPRG_03232"/>
<evidence type="ECO:0000256" key="7">
    <source>
        <dbReference type="ARBA" id="ARBA00047804"/>
    </source>
</evidence>
<feature type="domain" description="Thioredoxin" evidence="8">
    <location>
        <begin position="2"/>
        <end position="152"/>
    </location>
</feature>
<evidence type="ECO:0000313" key="10">
    <source>
        <dbReference type="Proteomes" id="UP000030745"/>
    </source>
</evidence>
<evidence type="ECO:0000256" key="6">
    <source>
        <dbReference type="ARBA" id="ARBA00047388"/>
    </source>
</evidence>
<dbReference type="RefSeq" id="XP_012197206.1">
    <property type="nucleotide sequence ID" value="XM_012341816.1"/>
</dbReference>
<evidence type="ECO:0000313" key="9">
    <source>
        <dbReference type="EMBL" id="KDO32015.1"/>
    </source>
</evidence>
<dbReference type="GO" id="GO:0047134">
    <property type="term" value="F:protein-disulfide reductase [NAD(P)H] activity"/>
    <property type="evidence" value="ECO:0007669"/>
    <property type="project" value="UniProtKB-EC"/>
</dbReference>
<evidence type="ECO:0000256" key="4">
    <source>
        <dbReference type="ARBA" id="ARBA00023027"/>
    </source>
</evidence>
<dbReference type="OrthoDB" id="409136at2759"/>
<dbReference type="PROSITE" id="PS51352">
    <property type="entry name" value="THIOREDOXIN_2"/>
    <property type="match status" value="1"/>
</dbReference>
<dbReference type="AlphaFoldDB" id="A0A067CRY4"/>
<evidence type="ECO:0000256" key="2">
    <source>
        <dbReference type="ARBA" id="ARBA00022737"/>
    </source>
</evidence>
<dbReference type="EC" id="1.8.1.8" evidence="1"/>
<comment type="catalytic activity">
    <reaction evidence="6">
        <text>[protein]-dithiol + NAD(+) = [protein]-disulfide + NADH + H(+)</text>
        <dbReference type="Rhea" id="RHEA:18749"/>
        <dbReference type="Rhea" id="RHEA-COMP:10593"/>
        <dbReference type="Rhea" id="RHEA-COMP:10594"/>
        <dbReference type="ChEBI" id="CHEBI:15378"/>
        <dbReference type="ChEBI" id="CHEBI:29950"/>
        <dbReference type="ChEBI" id="CHEBI:50058"/>
        <dbReference type="ChEBI" id="CHEBI:57540"/>
        <dbReference type="ChEBI" id="CHEBI:57945"/>
        <dbReference type="EC" id="1.8.1.8"/>
    </reaction>
</comment>
<reference evidence="9 10" key="1">
    <citation type="journal article" date="2013" name="PLoS Genet.">
        <title>Distinctive expansion of potential virulence genes in the genome of the oomycete fish pathogen Saprolegnia parasitica.</title>
        <authorList>
            <person name="Jiang R.H."/>
            <person name="de Bruijn I."/>
            <person name="Haas B.J."/>
            <person name="Belmonte R."/>
            <person name="Lobach L."/>
            <person name="Christie J."/>
            <person name="van den Ackerveken G."/>
            <person name="Bottin A."/>
            <person name="Bulone V."/>
            <person name="Diaz-Moreno S.M."/>
            <person name="Dumas B."/>
            <person name="Fan L."/>
            <person name="Gaulin E."/>
            <person name="Govers F."/>
            <person name="Grenville-Briggs L.J."/>
            <person name="Horner N.R."/>
            <person name="Levin J.Z."/>
            <person name="Mammella M."/>
            <person name="Meijer H.J."/>
            <person name="Morris P."/>
            <person name="Nusbaum C."/>
            <person name="Oome S."/>
            <person name="Phillips A.J."/>
            <person name="van Rooyen D."/>
            <person name="Rzeszutek E."/>
            <person name="Saraiva M."/>
            <person name="Secombes C.J."/>
            <person name="Seidl M.F."/>
            <person name="Snel B."/>
            <person name="Stassen J.H."/>
            <person name="Sykes S."/>
            <person name="Tripathy S."/>
            <person name="van den Berg H."/>
            <person name="Vega-Arreguin J.C."/>
            <person name="Wawra S."/>
            <person name="Young S.K."/>
            <person name="Zeng Q."/>
            <person name="Dieguez-Uribeondo J."/>
            <person name="Russ C."/>
            <person name="Tyler B.M."/>
            <person name="van West P."/>
        </authorList>
    </citation>
    <scope>NUCLEOTIDE SEQUENCE [LARGE SCALE GENOMIC DNA]</scope>
    <source>
        <strain evidence="9 10">CBS 223.65</strain>
    </source>
</reference>
<dbReference type="Gene3D" id="3.40.30.10">
    <property type="entry name" value="Glutaredoxin"/>
    <property type="match status" value="1"/>
</dbReference>